<proteinExistence type="inferred from homology"/>
<evidence type="ECO:0000256" key="3">
    <source>
        <dbReference type="ARBA" id="ARBA00022741"/>
    </source>
</evidence>
<dbReference type="RefSeq" id="WP_070194937.1">
    <property type="nucleotide sequence ID" value="NZ_LJGU01000095.1"/>
</dbReference>
<evidence type="ECO:0000256" key="4">
    <source>
        <dbReference type="ARBA" id="ARBA00022840"/>
    </source>
</evidence>
<evidence type="ECO:0000256" key="6">
    <source>
        <dbReference type="ARBA" id="ARBA00023146"/>
    </source>
</evidence>
<keyword evidence="5 8" id="KW-0648">Protein biosynthesis</keyword>
<feature type="region of interest" description="Disordered" evidence="9">
    <location>
        <begin position="505"/>
        <end position="526"/>
    </location>
</feature>
<evidence type="ECO:0000256" key="2">
    <source>
        <dbReference type="ARBA" id="ARBA00022598"/>
    </source>
</evidence>
<evidence type="ECO:0000256" key="5">
    <source>
        <dbReference type="ARBA" id="ARBA00022917"/>
    </source>
</evidence>
<evidence type="ECO:0000256" key="9">
    <source>
        <dbReference type="SAM" id="MobiDB-lite"/>
    </source>
</evidence>
<dbReference type="GO" id="GO:0006431">
    <property type="term" value="P:methionyl-tRNA aminoacylation"/>
    <property type="evidence" value="ECO:0007669"/>
    <property type="project" value="TreeGrafter"/>
</dbReference>
<dbReference type="GO" id="GO:0005524">
    <property type="term" value="F:ATP binding"/>
    <property type="evidence" value="ECO:0007669"/>
    <property type="project" value="UniProtKB-KW"/>
</dbReference>
<accession>A0A1E7KP28</accession>
<dbReference type="InterPro" id="IPR009080">
    <property type="entry name" value="tRNAsynth_Ia_anticodon-bd"/>
</dbReference>
<dbReference type="Gene3D" id="1.10.730.10">
    <property type="entry name" value="Isoleucyl-tRNA Synthetase, Domain 1"/>
    <property type="match status" value="1"/>
</dbReference>
<keyword evidence="12" id="KW-1185">Reference proteome</keyword>
<dbReference type="Gene3D" id="2.20.28.20">
    <property type="entry name" value="Methionyl-tRNA synthetase, Zn-domain"/>
    <property type="match status" value="1"/>
</dbReference>
<keyword evidence="2 8" id="KW-0436">Ligase</keyword>
<keyword evidence="6 8" id="KW-0030">Aminoacyl-tRNA synthetase</keyword>
<dbReference type="PANTHER" id="PTHR45765:SF1">
    <property type="entry name" value="METHIONINE--TRNA LIGASE, CYTOPLASMIC"/>
    <property type="match status" value="1"/>
</dbReference>
<dbReference type="GO" id="GO:0005829">
    <property type="term" value="C:cytosol"/>
    <property type="evidence" value="ECO:0007669"/>
    <property type="project" value="TreeGrafter"/>
</dbReference>
<dbReference type="AlphaFoldDB" id="A0A1E7KP28"/>
<evidence type="ECO:0000313" key="12">
    <source>
        <dbReference type="Proteomes" id="UP000176101"/>
    </source>
</evidence>
<keyword evidence="4 8" id="KW-0067">ATP-binding</keyword>
<dbReference type="PANTHER" id="PTHR45765">
    <property type="entry name" value="METHIONINE--TRNA LIGASE"/>
    <property type="match status" value="1"/>
</dbReference>
<dbReference type="STRING" id="1075402.AN216_02670"/>
<protein>
    <submittedName>
        <fullName evidence="11">Methionyl-tRNA synthetase</fullName>
    </submittedName>
</protein>
<dbReference type="InterPro" id="IPR023458">
    <property type="entry name" value="Met-tRNA_ligase_1"/>
</dbReference>
<dbReference type="Pfam" id="PF09334">
    <property type="entry name" value="tRNA-synt_1g"/>
    <property type="match status" value="1"/>
</dbReference>
<evidence type="ECO:0000256" key="1">
    <source>
        <dbReference type="ARBA" id="ARBA00008258"/>
    </source>
</evidence>
<organism evidence="11 12">
    <name type="scientific">Streptomyces oceani</name>
    <dbReference type="NCBI Taxonomy" id="1075402"/>
    <lineage>
        <taxon>Bacteria</taxon>
        <taxon>Bacillati</taxon>
        <taxon>Actinomycetota</taxon>
        <taxon>Actinomycetes</taxon>
        <taxon>Kitasatosporales</taxon>
        <taxon>Streptomycetaceae</taxon>
        <taxon>Streptomyces</taxon>
    </lineage>
</organism>
<dbReference type="Gene3D" id="3.40.50.620">
    <property type="entry name" value="HUPs"/>
    <property type="match status" value="1"/>
</dbReference>
<comment type="similarity">
    <text evidence="1">Belongs to the class-I aminoacyl-tRNA synthetase family. MetG type 1 subfamily.</text>
</comment>
<dbReference type="EMBL" id="LJGU01000095">
    <property type="protein sequence ID" value="OEV05581.1"/>
    <property type="molecule type" value="Genomic_DNA"/>
</dbReference>
<sequence length="526" mass="56633">MTGPIWITATPPATDGELHVGHLAGPYVAADMLSRFLRADGTSVLFTTGTSDHHSSVEVKSLRVGRKPGEVAAGYRESIAADWLSSGVEFDDIVHPGASTAFVGWIRELYGRMAAEGLIVPRTRPLPYCAPCDRWLYGAHVVGNCPHCEATCAGGMCHECARPNDCGDLLDAECALCGAEARPRRCRRLYLPLEPFRERLTEYWSEGAGMPPRLVAMCRQLAEDGLPELAVSHPGEWGVPVPVAGFPEHRVDACFEAAALHLYSYSFDGRPEPDRTVHFCGFGHAFSHAVLLPLLMFAKGLKLPQDFVVNESYLLAEPAVGSGEPPLWAIDLLAEHGSDTLRRHVLQERPAARRTAFSHEELRRTRTLLDASWNRWLSGLFTAVRQECGGVVPDAEPGGVGWPTLLRRLERTVEDLREALGPQDLDPRRAVAVLDEAVRCVAVFGDVNAPDLGHPEGGAERQRALAAQLAVAAALTAWVRPVMPEGADRLAAALGLAPGAPVTAAALSPPPPGSRLAPPSGPVFGF</sequence>
<name>A0A1E7KP28_9ACTN</name>
<evidence type="ECO:0000259" key="10">
    <source>
        <dbReference type="Pfam" id="PF09334"/>
    </source>
</evidence>
<dbReference type="InterPro" id="IPR015413">
    <property type="entry name" value="Methionyl/Leucyl_tRNA_Synth"/>
</dbReference>
<comment type="caution">
    <text evidence="11">The sequence shown here is derived from an EMBL/GenBank/DDBJ whole genome shotgun (WGS) entry which is preliminary data.</text>
</comment>
<gene>
    <name evidence="11" type="ORF">AN216_02670</name>
</gene>
<dbReference type="OrthoDB" id="9810191at2"/>
<evidence type="ECO:0000256" key="7">
    <source>
        <dbReference type="ARBA" id="ARBA00047364"/>
    </source>
</evidence>
<dbReference type="Proteomes" id="UP000176101">
    <property type="component" value="Unassembled WGS sequence"/>
</dbReference>
<evidence type="ECO:0000256" key="8">
    <source>
        <dbReference type="RuleBase" id="RU363039"/>
    </source>
</evidence>
<dbReference type="InterPro" id="IPR029038">
    <property type="entry name" value="MetRS_Zn"/>
</dbReference>
<dbReference type="GO" id="GO:0004825">
    <property type="term" value="F:methionine-tRNA ligase activity"/>
    <property type="evidence" value="ECO:0007669"/>
    <property type="project" value="UniProtKB-EC"/>
</dbReference>
<feature type="domain" description="Methionyl/Leucyl tRNA synthetase" evidence="10">
    <location>
        <begin position="6"/>
        <end position="364"/>
    </location>
</feature>
<keyword evidence="3 8" id="KW-0547">Nucleotide-binding</keyword>
<comment type="catalytic activity">
    <reaction evidence="7">
        <text>tRNA(Met) + L-methionine + ATP = L-methionyl-tRNA(Met) + AMP + diphosphate</text>
        <dbReference type="Rhea" id="RHEA:13481"/>
        <dbReference type="Rhea" id="RHEA-COMP:9667"/>
        <dbReference type="Rhea" id="RHEA-COMP:9698"/>
        <dbReference type="ChEBI" id="CHEBI:30616"/>
        <dbReference type="ChEBI" id="CHEBI:33019"/>
        <dbReference type="ChEBI" id="CHEBI:57844"/>
        <dbReference type="ChEBI" id="CHEBI:78442"/>
        <dbReference type="ChEBI" id="CHEBI:78530"/>
        <dbReference type="ChEBI" id="CHEBI:456215"/>
        <dbReference type="EC" id="6.1.1.10"/>
    </reaction>
</comment>
<dbReference type="SUPFAM" id="SSF52374">
    <property type="entry name" value="Nucleotidylyl transferase"/>
    <property type="match status" value="1"/>
</dbReference>
<dbReference type="SUPFAM" id="SSF47323">
    <property type="entry name" value="Anticodon-binding domain of a subclass of class I aminoacyl-tRNA synthetases"/>
    <property type="match status" value="1"/>
</dbReference>
<dbReference type="InterPro" id="IPR014729">
    <property type="entry name" value="Rossmann-like_a/b/a_fold"/>
</dbReference>
<dbReference type="PATRIC" id="fig|1075402.3.peg.3925"/>
<evidence type="ECO:0000313" key="11">
    <source>
        <dbReference type="EMBL" id="OEV05581.1"/>
    </source>
</evidence>
<reference evidence="11 12" key="1">
    <citation type="journal article" date="2016" name="Front. Microbiol.">
        <title>Comparative Genomics Analysis of Streptomyces Species Reveals Their Adaptation to the Marine Environment and Their Diversity at the Genomic Level.</title>
        <authorList>
            <person name="Tian X."/>
            <person name="Zhang Z."/>
            <person name="Yang T."/>
            <person name="Chen M."/>
            <person name="Li J."/>
            <person name="Chen F."/>
            <person name="Yang J."/>
            <person name="Li W."/>
            <person name="Zhang B."/>
            <person name="Zhang Z."/>
            <person name="Wu J."/>
            <person name="Zhang C."/>
            <person name="Long L."/>
            <person name="Xiao J."/>
        </authorList>
    </citation>
    <scope>NUCLEOTIDE SEQUENCE [LARGE SCALE GENOMIC DNA]</scope>
    <source>
        <strain evidence="11 12">SCSIO 02100</strain>
    </source>
</reference>